<accession>A0A6J4SXV1</accession>
<sequence length="82" mass="9429">MKQRQRLHGAWSEGNEASYSVVEWEDSTGDAEVWKYDADDNLLRRFLWQRPTGAETETTRIQFAPDGAELSREKQAGPSQGW</sequence>
<protein>
    <submittedName>
        <fullName evidence="2">Uncharacterized protein</fullName>
    </submittedName>
</protein>
<evidence type="ECO:0000256" key="1">
    <source>
        <dbReference type="SAM" id="MobiDB-lite"/>
    </source>
</evidence>
<name>A0A6J4SXV1_9SPHN</name>
<evidence type="ECO:0000313" key="2">
    <source>
        <dbReference type="EMBL" id="CAA9507905.1"/>
    </source>
</evidence>
<gene>
    <name evidence="2" type="ORF">AVDCRST_MAG91-1451</name>
</gene>
<dbReference type="AlphaFoldDB" id="A0A6J4SXV1"/>
<proteinExistence type="predicted"/>
<dbReference type="EMBL" id="CADCVX010000285">
    <property type="protein sequence ID" value="CAA9507905.1"/>
    <property type="molecule type" value="Genomic_DNA"/>
</dbReference>
<feature type="region of interest" description="Disordered" evidence="1">
    <location>
        <begin position="55"/>
        <end position="82"/>
    </location>
</feature>
<organism evidence="2">
    <name type="scientific">uncultured Sphingomonadaceae bacterium</name>
    <dbReference type="NCBI Taxonomy" id="169976"/>
    <lineage>
        <taxon>Bacteria</taxon>
        <taxon>Pseudomonadati</taxon>
        <taxon>Pseudomonadota</taxon>
        <taxon>Alphaproteobacteria</taxon>
        <taxon>Sphingomonadales</taxon>
        <taxon>Sphingomonadaceae</taxon>
        <taxon>environmental samples</taxon>
    </lineage>
</organism>
<reference evidence="2" key="1">
    <citation type="submission" date="2020-02" db="EMBL/GenBank/DDBJ databases">
        <authorList>
            <person name="Meier V. D."/>
        </authorList>
    </citation>
    <scope>NUCLEOTIDE SEQUENCE</scope>
    <source>
        <strain evidence="2">AVDCRST_MAG91</strain>
    </source>
</reference>